<keyword evidence="3" id="KW-1185">Reference proteome</keyword>
<evidence type="ECO:0000313" key="3">
    <source>
        <dbReference type="Proteomes" id="UP000273001"/>
    </source>
</evidence>
<evidence type="ECO:0000313" key="2">
    <source>
        <dbReference type="EMBL" id="AYD89060.1"/>
    </source>
</evidence>
<feature type="region of interest" description="Disordered" evidence="1">
    <location>
        <begin position="57"/>
        <end position="78"/>
    </location>
</feature>
<name>A0ABM6Z1B0_9ACTO</name>
<dbReference type="EMBL" id="CP032514">
    <property type="protein sequence ID" value="AYD89060.1"/>
    <property type="molecule type" value="Genomic_DNA"/>
</dbReference>
<gene>
    <name evidence="2" type="ORF">D5R93_01505</name>
</gene>
<proteinExistence type="predicted"/>
<organism evidence="2 3">
    <name type="scientific">Actinomyces lilanjuaniae</name>
    <dbReference type="NCBI Taxonomy" id="2321394"/>
    <lineage>
        <taxon>Bacteria</taxon>
        <taxon>Bacillati</taxon>
        <taxon>Actinomycetota</taxon>
        <taxon>Actinomycetes</taxon>
        <taxon>Actinomycetales</taxon>
        <taxon>Actinomycetaceae</taxon>
        <taxon>Actinomyces</taxon>
    </lineage>
</organism>
<protein>
    <submittedName>
        <fullName evidence="2">Uncharacterized protein</fullName>
    </submittedName>
</protein>
<accession>A0ABM6Z1B0</accession>
<evidence type="ECO:0000256" key="1">
    <source>
        <dbReference type="SAM" id="MobiDB-lite"/>
    </source>
</evidence>
<reference evidence="2 3" key="1">
    <citation type="submission" date="2018-09" db="EMBL/GenBank/DDBJ databases">
        <authorList>
            <person name="Li J."/>
        </authorList>
    </citation>
    <scope>NUCLEOTIDE SEQUENCE [LARGE SCALE GENOMIC DNA]</scope>
    <source>
        <strain evidence="2 3">2129</strain>
    </source>
</reference>
<sequence length="78" mass="8489">MWDTPSALLPHRALGRLPPSRLPGRWPRPCLLPPPRLLPGPRLLPLRGRSCDPAYPLPGAPARRRLLPLPGFQGGHGG</sequence>
<dbReference type="Proteomes" id="UP000273001">
    <property type="component" value="Chromosome"/>
</dbReference>